<reference evidence="1 2" key="1">
    <citation type="journal article" date="2022" name="bioRxiv">
        <title>An ancient truncated duplication of the anti-Mullerian hormone receptor type 2 gene is a potential conserved master sex determinant in the Pangasiidae catfish family.</title>
        <authorList>
            <person name="Wen M."/>
            <person name="Pan Q."/>
            <person name="Jouanno E."/>
            <person name="Montfort J."/>
            <person name="Zahm M."/>
            <person name="Cabau C."/>
            <person name="Klopp C."/>
            <person name="Iampietro C."/>
            <person name="Roques C."/>
            <person name="Bouchez O."/>
            <person name="Castinel A."/>
            <person name="Donnadieu C."/>
            <person name="Parrinello H."/>
            <person name="Poncet C."/>
            <person name="Belmonte E."/>
            <person name="Gautier V."/>
            <person name="Avarre J.-C."/>
            <person name="Dugue R."/>
            <person name="Gustiano R."/>
            <person name="Ha T.T.T."/>
            <person name="Campet M."/>
            <person name="Sriphairoj K."/>
            <person name="Ribolli J."/>
            <person name="de Almeida F.L."/>
            <person name="Desvignes T."/>
            <person name="Postlethwait J.H."/>
            <person name="Bucao C.F."/>
            <person name="Robinson-Rechavi M."/>
            <person name="Bobe J."/>
            <person name="Herpin A."/>
            <person name="Guiguen Y."/>
        </authorList>
    </citation>
    <scope>NUCLEOTIDE SEQUENCE [LARGE SCALE GENOMIC DNA]</scope>
    <source>
        <strain evidence="1">YG-Dec2019</strain>
    </source>
</reference>
<sequence length="574" mass="64291">MRTPTRSRASGRVRQRQFVLDAFEDVWFQSAGEESGVRMATPGSGDASSNPRPVAGGRGSMLNLRAPGRLPTMRSRDLTLGGVKKKTFTPNIIGRKSKEELKVNEGPRRERKDADRGRQRDGRGRGRGRPEVIQSHSIFEQGPAEMMAKRRGAYEDTRDTPNSAPCPIINIKKEKRETEEETKEILRKLERDNFVDDPQLRNEARCCPVQLPLAVSGWVFKEEFEEDAEDRGVKVEKCAEDEKMNTECSDTAVTVKQEPPEIPVMKKAEPTFKPPPLPEPDLLPDLLQAWSRCKEEELLFMQLPDSLPGQPPTSDARPTKTTVQSEDGQNMLQKAEGQFVDDPQLRNEARCCPVQLPLAVSGWVFKEEFEEDAEDRGVKVEKCAEDEKMNTECSDTAVTVKQEPPEIPVMKKAEPTFKPPPLPEPDLLPDLLQAWSRCKEEELLFMQLPDSLPGQPPTSDARPTKTTVQSEDGQNMLQKAEGQQQEEPEEENSCHLKELQEGLVGRLLVRKSGRVQLVLGNITLDVALGTSCSFLQELVSVSTEGRRGDMTVLGHVKHKLVCSPDFEALLQNRA</sequence>
<protein>
    <submittedName>
        <fullName evidence="1">Uncharacterized protein</fullName>
    </submittedName>
</protein>
<keyword evidence="2" id="KW-1185">Reference proteome</keyword>
<comment type="caution">
    <text evidence="1">The sequence shown here is derived from an EMBL/GenBank/DDBJ whole genome shotgun (WGS) entry which is preliminary data.</text>
</comment>
<name>A0ACC5WQZ1_PANGG</name>
<evidence type="ECO:0000313" key="1">
    <source>
        <dbReference type="EMBL" id="MCI4381301.1"/>
    </source>
</evidence>
<dbReference type="Proteomes" id="UP000829447">
    <property type="component" value="Linkage Group LG8"/>
</dbReference>
<evidence type="ECO:0000313" key="2">
    <source>
        <dbReference type="Proteomes" id="UP000829447"/>
    </source>
</evidence>
<gene>
    <name evidence="1" type="ORF">PGIGA_G00249950</name>
</gene>
<accession>A0ACC5WQZ1</accession>
<organism evidence="1 2">
    <name type="scientific">Pangasianodon gigas</name>
    <name type="common">Mekong giant catfish</name>
    <name type="synonym">Pangasius gigas</name>
    <dbReference type="NCBI Taxonomy" id="30993"/>
    <lineage>
        <taxon>Eukaryota</taxon>
        <taxon>Metazoa</taxon>
        <taxon>Chordata</taxon>
        <taxon>Craniata</taxon>
        <taxon>Vertebrata</taxon>
        <taxon>Euteleostomi</taxon>
        <taxon>Actinopterygii</taxon>
        <taxon>Neopterygii</taxon>
        <taxon>Teleostei</taxon>
        <taxon>Ostariophysi</taxon>
        <taxon>Siluriformes</taxon>
        <taxon>Pangasiidae</taxon>
        <taxon>Pangasianodon</taxon>
    </lineage>
</organism>
<proteinExistence type="predicted"/>
<dbReference type="EMBL" id="CM040461">
    <property type="protein sequence ID" value="MCI4381301.1"/>
    <property type="molecule type" value="Genomic_DNA"/>
</dbReference>